<name>A0A1I7I4N8_9FIRM</name>
<proteinExistence type="predicted"/>
<protein>
    <submittedName>
        <fullName evidence="1">Uncharacterized protein</fullName>
    </submittedName>
</protein>
<accession>A0A1I7I4N8</accession>
<keyword evidence="2" id="KW-1185">Reference proteome</keyword>
<dbReference type="EMBL" id="FPBT01000031">
    <property type="protein sequence ID" value="SFU67895.1"/>
    <property type="molecule type" value="Genomic_DNA"/>
</dbReference>
<evidence type="ECO:0000313" key="2">
    <source>
        <dbReference type="Proteomes" id="UP000198817"/>
    </source>
</evidence>
<dbReference type="Proteomes" id="UP000198817">
    <property type="component" value="Unassembled WGS sequence"/>
</dbReference>
<reference evidence="1 2" key="1">
    <citation type="submission" date="2016-10" db="EMBL/GenBank/DDBJ databases">
        <authorList>
            <person name="de Groot N.N."/>
        </authorList>
    </citation>
    <scope>NUCLEOTIDE SEQUENCE [LARGE SCALE GENOMIC DNA]</scope>
    <source>
        <strain evidence="1 2">KHGC13</strain>
    </source>
</reference>
<dbReference type="STRING" id="155865.SAMN05216515_1342"/>
<dbReference type="AlphaFoldDB" id="A0A1I7I4N8"/>
<organism evidence="1 2">
    <name type="scientific">Eubacterium pyruvativorans</name>
    <dbReference type="NCBI Taxonomy" id="155865"/>
    <lineage>
        <taxon>Bacteria</taxon>
        <taxon>Bacillati</taxon>
        <taxon>Bacillota</taxon>
        <taxon>Clostridia</taxon>
        <taxon>Eubacteriales</taxon>
        <taxon>Eubacteriaceae</taxon>
        <taxon>Eubacterium</taxon>
    </lineage>
</organism>
<evidence type="ECO:0000313" key="1">
    <source>
        <dbReference type="EMBL" id="SFU67895.1"/>
    </source>
</evidence>
<gene>
    <name evidence="1" type="ORF">SAMN05216508_13123</name>
</gene>
<sequence>MIYTFNNDLKKRLAAFAKKYPDLCKLSVDDADFGSVTYEIQKSRVSIRLVAPYSAERRKAASEYAKTHGIRAS</sequence>